<organism evidence="2 3">
    <name type="scientific">Halteria grandinella</name>
    <dbReference type="NCBI Taxonomy" id="5974"/>
    <lineage>
        <taxon>Eukaryota</taxon>
        <taxon>Sar</taxon>
        <taxon>Alveolata</taxon>
        <taxon>Ciliophora</taxon>
        <taxon>Intramacronucleata</taxon>
        <taxon>Spirotrichea</taxon>
        <taxon>Stichotrichia</taxon>
        <taxon>Sporadotrichida</taxon>
        <taxon>Halteriidae</taxon>
        <taxon>Halteria</taxon>
    </lineage>
</organism>
<accession>A0A8J8SX53</accession>
<dbReference type="EMBL" id="RRYP01017836">
    <property type="protein sequence ID" value="TNV73925.1"/>
    <property type="molecule type" value="Genomic_DNA"/>
</dbReference>
<keyword evidence="3" id="KW-1185">Reference proteome</keyword>
<protein>
    <submittedName>
        <fullName evidence="2">Uncharacterized protein</fullName>
    </submittedName>
</protein>
<name>A0A8J8SX53_HALGN</name>
<reference evidence="2" key="1">
    <citation type="submission" date="2019-06" db="EMBL/GenBank/DDBJ databases">
        <authorList>
            <person name="Zheng W."/>
        </authorList>
    </citation>
    <scope>NUCLEOTIDE SEQUENCE</scope>
    <source>
        <strain evidence="2">QDHG01</strain>
    </source>
</reference>
<sequence length="387" mass="42509">MSAPSSAPDIGPDPQKFFNYSKGFELMFMFDDKALKKLKNPPQDKMLTPPNVKDLQLNIEASPLTGDKTTQDDTGGIPEEEKLKEVNVNGVAIVVQNHPSFSQDPDSVISPNVSVLNKHGDMSGQKNHNNDHSLHIVADISDIVADPGGGGGQLSSQNNGPNGEKRVQLTPAFKDKQIINFFDDNGEDLSMLKDIISHRSNQQTAGDETGALLNQSKDTQRHKQGPSFRAGHSPDNHRMIQSGNGGQGTAGALGTAQTLNQPDKSSDLPHTNHSKKLNNDGPLEGLFAHINKRDDQFDLESCRSMDLSLYADERPSDRERYPYAKSASKHMELTRKLFQRVLRRPTQGDFYTSHSRANVNSSAAFIVEANESDQNPQVETHGVYSDK</sequence>
<gene>
    <name evidence="2" type="ORF">FGO68_gene15923</name>
</gene>
<feature type="region of interest" description="Disordered" evidence="1">
    <location>
        <begin position="144"/>
        <end position="166"/>
    </location>
</feature>
<dbReference type="Proteomes" id="UP000785679">
    <property type="component" value="Unassembled WGS sequence"/>
</dbReference>
<proteinExistence type="predicted"/>
<evidence type="ECO:0000313" key="2">
    <source>
        <dbReference type="EMBL" id="TNV73925.1"/>
    </source>
</evidence>
<evidence type="ECO:0000256" key="1">
    <source>
        <dbReference type="SAM" id="MobiDB-lite"/>
    </source>
</evidence>
<dbReference type="AlphaFoldDB" id="A0A8J8SX53"/>
<comment type="caution">
    <text evidence="2">The sequence shown here is derived from an EMBL/GenBank/DDBJ whole genome shotgun (WGS) entry which is preliminary data.</text>
</comment>
<evidence type="ECO:0000313" key="3">
    <source>
        <dbReference type="Proteomes" id="UP000785679"/>
    </source>
</evidence>
<feature type="region of interest" description="Disordered" evidence="1">
    <location>
        <begin position="217"/>
        <end position="281"/>
    </location>
</feature>